<dbReference type="RefSeq" id="WP_379720740.1">
    <property type="nucleotide sequence ID" value="NZ_JBHRYJ010000001.1"/>
</dbReference>
<accession>A0ABV7V9T6</accession>
<keyword evidence="3" id="KW-1185">Reference proteome</keyword>
<evidence type="ECO:0000256" key="1">
    <source>
        <dbReference type="SAM" id="MobiDB-lite"/>
    </source>
</evidence>
<reference evidence="3" key="1">
    <citation type="journal article" date="2019" name="Int. J. Syst. Evol. Microbiol.">
        <title>The Global Catalogue of Microorganisms (GCM) 10K type strain sequencing project: providing services to taxonomists for standard genome sequencing and annotation.</title>
        <authorList>
            <consortium name="The Broad Institute Genomics Platform"/>
            <consortium name="The Broad Institute Genome Sequencing Center for Infectious Disease"/>
            <person name="Wu L."/>
            <person name="Ma J."/>
        </authorList>
    </citation>
    <scope>NUCLEOTIDE SEQUENCE [LARGE SCALE GENOMIC DNA]</scope>
    <source>
        <strain evidence="3">KCTC 42182</strain>
    </source>
</reference>
<comment type="caution">
    <text evidence="2">The sequence shown here is derived from an EMBL/GenBank/DDBJ whole genome shotgun (WGS) entry which is preliminary data.</text>
</comment>
<gene>
    <name evidence="2" type="ORF">ACFOOQ_01535</name>
</gene>
<protein>
    <submittedName>
        <fullName evidence="2">Uncharacterized protein</fullName>
    </submittedName>
</protein>
<proteinExistence type="predicted"/>
<dbReference type="Proteomes" id="UP001595711">
    <property type="component" value="Unassembled WGS sequence"/>
</dbReference>
<dbReference type="EMBL" id="JBHRYJ010000001">
    <property type="protein sequence ID" value="MFC3674204.1"/>
    <property type="molecule type" value="Genomic_DNA"/>
</dbReference>
<name>A0ABV7V9T6_9PROT</name>
<sequence length="62" mass="7011">MTDSSATLRHRPEQMPACTQAQRTREGEHFNLWLDRVLPLLLARLVAAHDDARITPDSRASS</sequence>
<evidence type="ECO:0000313" key="3">
    <source>
        <dbReference type="Proteomes" id="UP001595711"/>
    </source>
</evidence>
<feature type="region of interest" description="Disordered" evidence="1">
    <location>
        <begin position="1"/>
        <end position="23"/>
    </location>
</feature>
<organism evidence="2 3">
    <name type="scientific">Ferrovibrio xuzhouensis</name>
    <dbReference type="NCBI Taxonomy" id="1576914"/>
    <lineage>
        <taxon>Bacteria</taxon>
        <taxon>Pseudomonadati</taxon>
        <taxon>Pseudomonadota</taxon>
        <taxon>Alphaproteobacteria</taxon>
        <taxon>Rhodospirillales</taxon>
        <taxon>Rhodospirillaceae</taxon>
        <taxon>Ferrovibrio</taxon>
    </lineage>
</organism>
<evidence type="ECO:0000313" key="2">
    <source>
        <dbReference type="EMBL" id="MFC3674204.1"/>
    </source>
</evidence>